<evidence type="ECO:0000256" key="3">
    <source>
        <dbReference type="ARBA" id="ARBA00022722"/>
    </source>
</evidence>
<keyword evidence="4" id="KW-0479">Metal-binding</keyword>
<dbReference type="Gene3D" id="3.30.160.380">
    <property type="entry name" value="Dicer dimerisation domain"/>
    <property type="match status" value="1"/>
</dbReference>
<name>A0AA38LPQ7_TAXCH</name>
<keyword evidence="10" id="KW-0067">ATP-binding</keyword>
<dbReference type="PANTHER" id="PTHR14950">
    <property type="entry name" value="DICER-RELATED"/>
    <property type="match status" value="1"/>
</dbReference>
<keyword evidence="3" id="KW-0540">Nuclease</keyword>
<evidence type="ECO:0000256" key="4">
    <source>
        <dbReference type="ARBA" id="ARBA00022723"/>
    </source>
</evidence>
<keyword evidence="13" id="KW-0464">Manganese</keyword>
<feature type="domain" description="RNase III" evidence="18">
    <location>
        <begin position="588"/>
        <end position="741"/>
    </location>
</feature>
<proteinExistence type="inferred from homology"/>
<evidence type="ECO:0000259" key="17">
    <source>
        <dbReference type="PROSITE" id="PS50137"/>
    </source>
</evidence>
<dbReference type="GO" id="GO:0005634">
    <property type="term" value="C:nucleus"/>
    <property type="evidence" value="ECO:0007669"/>
    <property type="project" value="TreeGrafter"/>
</dbReference>
<keyword evidence="5" id="KW-0677">Repeat</keyword>
<dbReference type="PROSITE" id="PS50821">
    <property type="entry name" value="PAZ"/>
    <property type="match status" value="1"/>
</dbReference>
<evidence type="ECO:0000256" key="13">
    <source>
        <dbReference type="ARBA" id="ARBA00023211"/>
    </source>
</evidence>
<dbReference type="InterPro" id="IPR027417">
    <property type="entry name" value="P-loop_NTPase"/>
</dbReference>
<evidence type="ECO:0000259" key="19">
    <source>
        <dbReference type="PROSITE" id="PS50821"/>
    </source>
</evidence>
<dbReference type="PROSITE" id="PS50137">
    <property type="entry name" value="DS_RBD"/>
    <property type="match status" value="1"/>
</dbReference>
<evidence type="ECO:0000256" key="7">
    <source>
        <dbReference type="ARBA" id="ARBA00022759"/>
    </source>
</evidence>
<feature type="domain" description="PAZ" evidence="19">
    <location>
        <begin position="448"/>
        <end position="557"/>
    </location>
</feature>
<keyword evidence="11" id="KW-0460">Magnesium</keyword>
<dbReference type="CDD" id="cd00593">
    <property type="entry name" value="RIBOc"/>
    <property type="match status" value="1"/>
</dbReference>
<dbReference type="SUPFAM" id="SSF54768">
    <property type="entry name" value="dsRNA-binding domain-like"/>
    <property type="match status" value="1"/>
</dbReference>
<dbReference type="SMART" id="SM00358">
    <property type="entry name" value="DSRM"/>
    <property type="match status" value="1"/>
</dbReference>
<dbReference type="InterPro" id="IPR003100">
    <property type="entry name" value="PAZ_dom"/>
</dbReference>
<dbReference type="Pfam" id="PF00035">
    <property type="entry name" value="dsrm"/>
    <property type="match status" value="1"/>
</dbReference>
<evidence type="ECO:0000313" key="23">
    <source>
        <dbReference type="Proteomes" id="UP000824469"/>
    </source>
</evidence>
<comment type="cofactor">
    <cofactor evidence="1">
        <name>Mn(2+)</name>
        <dbReference type="ChEBI" id="CHEBI:29035"/>
    </cofactor>
</comment>
<sequence length="923" mass="105109">HWKQVRCIVFVKRVISAMVIESLLRSLDCFLGHKTEYIVGSQTKFQAQTRRQQAEIVQAFREGKVDIIVATQVLEEGFDIKECNLVIRFDFPDTVCSFIQSRGRARMQGSHYVLLIKRGDDNQEEQIVNFVGSEQIMRDVALSKTETLRPPDLHVNLMPSTGIYCVASTGAIVSLNSSVALIHYYCSQLPGDRYYMPRPIFHINKEIGECIMELPRNCPILTVKVQGKLSLLKQLACLEACKQLHADGALTHDLLPAREEEEEDERGVEKEMEDYKKLYPLYVPNELVGDWDPNEAKFLFHCYYLSFKGNFAYSYPFCGMLLLLRHKLDASMEMMRINLETSNGTVTVQSENAGSLQLTSYEVDIARKFQVNVLGLLMDHKLHKPSGGMNKTAKPNMMYLLLPVAKTSSQELASSIDWTCIRKASFFERESHATSCIHDTKLPNIVQTACGILPLETLQNSIVETPHNRAVYHVKDVLKDLNANSHMASEEMKTGKKKTYIEHFKDRHGIKIEYPGKPLVCARHLFRFHNFLLRQPQAEKETNCMVQLPPELCKPIFCGISASVLYTYSFVPSVMHRIESILRAAQLQKIFSSRRPHDFNISTLKVLEALTRKKCQECMSLESLETLGDAFLKYVSSRHLFTRYPQKHEGQLTSKRKQIISNYALYKIGCNLQLTGYIHNEQFDPQQWIIPGQHIPSSSGFSKEKSYSMENLYIKCYRFMKIKNIADVVEALIGACLHCGGEIAALKFIKWIGINIDYTLEKSIANRPDTRLLASVNIPHMEKILGYHFDNPTLLVEALTHASYQVPFVSGCYQVLGDLIESIAGAIFVDCGFNTKTVWTAMKRLLDPIVTPESICYQPIRELHELCQKKKYLRNVSTTRKEGKFSVTVQVDVGDDIYTETCDGSKQKMAEKIAAFKVLKSLK</sequence>
<feature type="signal peptide" evidence="16">
    <location>
        <begin position="1"/>
        <end position="17"/>
    </location>
</feature>
<feature type="non-terminal residue" evidence="22">
    <location>
        <position position="923"/>
    </location>
</feature>
<dbReference type="SUPFAM" id="SSF52540">
    <property type="entry name" value="P-loop containing nucleoside triphosphate hydrolases"/>
    <property type="match status" value="1"/>
</dbReference>
<dbReference type="SUPFAM" id="SSF101690">
    <property type="entry name" value="PAZ domain"/>
    <property type="match status" value="1"/>
</dbReference>
<comment type="cofactor">
    <cofactor evidence="2">
        <name>Mg(2+)</name>
        <dbReference type="ChEBI" id="CHEBI:18420"/>
    </cofactor>
</comment>
<dbReference type="GO" id="GO:0004525">
    <property type="term" value="F:ribonuclease III activity"/>
    <property type="evidence" value="ECO:0007669"/>
    <property type="project" value="InterPro"/>
</dbReference>
<keyword evidence="9" id="KW-0347">Helicase</keyword>
<dbReference type="Pfam" id="PF00271">
    <property type="entry name" value="Helicase_C"/>
    <property type="match status" value="1"/>
</dbReference>
<dbReference type="InterPro" id="IPR036085">
    <property type="entry name" value="PAZ_dom_sf"/>
</dbReference>
<dbReference type="Gene3D" id="1.10.1520.10">
    <property type="entry name" value="Ribonuclease III domain"/>
    <property type="match status" value="3"/>
</dbReference>
<feature type="domain" description="Helicase C-terminal" evidence="20">
    <location>
        <begin position="1"/>
        <end position="148"/>
    </location>
</feature>
<dbReference type="Gene3D" id="3.30.160.20">
    <property type="match status" value="1"/>
</dbReference>
<dbReference type="GO" id="GO:0005524">
    <property type="term" value="F:ATP binding"/>
    <property type="evidence" value="ECO:0007669"/>
    <property type="project" value="UniProtKB-KW"/>
</dbReference>
<dbReference type="GO" id="GO:0004386">
    <property type="term" value="F:helicase activity"/>
    <property type="evidence" value="ECO:0007669"/>
    <property type="project" value="UniProtKB-KW"/>
</dbReference>
<dbReference type="AlphaFoldDB" id="A0AA38LPQ7"/>
<evidence type="ECO:0000259" key="21">
    <source>
        <dbReference type="PROSITE" id="PS51327"/>
    </source>
</evidence>
<accession>A0AA38LPQ7</accession>
<dbReference type="SMART" id="SM00949">
    <property type="entry name" value="PAZ"/>
    <property type="match status" value="1"/>
</dbReference>
<dbReference type="Gene3D" id="2.170.260.10">
    <property type="entry name" value="paz domain"/>
    <property type="match status" value="1"/>
</dbReference>
<dbReference type="InterPro" id="IPR005034">
    <property type="entry name" value="Dicer_dimerisation"/>
</dbReference>
<keyword evidence="6" id="KW-0547">Nucleotide-binding</keyword>
<dbReference type="PROSITE" id="PS50142">
    <property type="entry name" value="RNASE_3_2"/>
    <property type="match status" value="1"/>
</dbReference>
<keyword evidence="12 15" id="KW-0694">RNA-binding</keyword>
<evidence type="ECO:0000256" key="1">
    <source>
        <dbReference type="ARBA" id="ARBA00001936"/>
    </source>
</evidence>
<gene>
    <name evidence="22" type="ORF">KI387_001065</name>
</gene>
<reference evidence="22 23" key="1">
    <citation type="journal article" date="2021" name="Nat. Plants">
        <title>The Taxus genome provides insights into paclitaxel biosynthesis.</title>
        <authorList>
            <person name="Xiong X."/>
            <person name="Gou J."/>
            <person name="Liao Q."/>
            <person name="Li Y."/>
            <person name="Zhou Q."/>
            <person name="Bi G."/>
            <person name="Li C."/>
            <person name="Du R."/>
            <person name="Wang X."/>
            <person name="Sun T."/>
            <person name="Guo L."/>
            <person name="Liang H."/>
            <person name="Lu P."/>
            <person name="Wu Y."/>
            <person name="Zhang Z."/>
            <person name="Ro D.K."/>
            <person name="Shang Y."/>
            <person name="Huang S."/>
            <person name="Yan J."/>
        </authorList>
    </citation>
    <scope>NUCLEOTIDE SEQUENCE [LARGE SCALE GENOMIC DNA]</scope>
    <source>
        <strain evidence="22">Ta-2019</strain>
    </source>
</reference>
<dbReference type="Pfam" id="PF03368">
    <property type="entry name" value="Dicer_dimer"/>
    <property type="match status" value="1"/>
</dbReference>
<evidence type="ECO:0000259" key="20">
    <source>
        <dbReference type="PROSITE" id="PS51194"/>
    </source>
</evidence>
<dbReference type="SUPFAM" id="SSF69065">
    <property type="entry name" value="RNase III domain-like"/>
    <property type="match status" value="2"/>
</dbReference>
<evidence type="ECO:0000313" key="22">
    <source>
        <dbReference type="EMBL" id="KAH9328957.1"/>
    </source>
</evidence>
<dbReference type="PROSITE" id="PS51194">
    <property type="entry name" value="HELICASE_CTER"/>
    <property type="match status" value="1"/>
</dbReference>
<dbReference type="InterPro" id="IPR014720">
    <property type="entry name" value="dsRBD_dom"/>
</dbReference>
<comment type="similarity">
    <text evidence="14">Belongs to the helicase family. Dicer subfamily.</text>
</comment>
<evidence type="ECO:0000256" key="9">
    <source>
        <dbReference type="ARBA" id="ARBA00022806"/>
    </source>
</evidence>
<dbReference type="Proteomes" id="UP000824469">
    <property type="component" value="Unassembled WGS sequence"/>
</dbReference>
<keyword evidence="7" id="KW-0255">Endonuclease</keyword>
<evidence type="ECO:0000256" key="2">
    <source>
        <dbReference type="ARBA" id="ARBA00001946"/>
    </source>
</evidence>
<feature type="domain" description="Dicer dsRNA-binding fold" evidence="21">
    <location>
        <begin position="178"/>
        <end position="264"/>
    </location>
</feature>
<feature type="non-terminal residue" evidence="22">
    <location>
        <position position="1"/>
    </location>
</feature>
<dbReference type="Pfam" id="PF00636">
    <property type="entry name" value="Ribonuclease_3"/>
    <property type="match status" value="1"/>
</dbReference>
<dbReference type="InterPro" id="IPR038248">
    <property type="entry name" value="Dicer_dimer_sf"/>
</dbReference>
<dbReference type="GO" id="GO:0005737">
    <property type="term" value="C:cytoplasm"/>
    <property type="evidence" value="ECO:0007669"/>
    <property type="project" value="TreeGrafter"/>
</dbReference>
<evidence type="ECO:0000256" key="11">
    <source>
        <dbReference type="ARBA" id="ARBA00022842"/>
    </source>
</evidence>
<evidence type="ECO:0000256" key="6">
    <source>
        <dbReference type="ARBA" id="ARBA00022741"/>
    </source>
</evidence>
<evidence type="ECO:0000256" key="15">
    <source>
        <dbReference type="PROSITE-ProRule" id="PRU00657"/>
    </source>
</evidence>
<evidence type="ECO:0000256" key="8">
    <source>
        <dbReference type="ARBA" id="ARBA00022801"/>
    </source>
</evidence>
<dbReference type="FunFam" id="3.30.160.380:FF:000001">
    <property type="entry name" value="Endoribonuclease dicer-like 1"/>
    <property type="match status" value="1"/>
</dbReference>
<evidence type="ECO:0000256" key="12">
    <source>
        <dbReference type="ARBA" id="ARBA00022884"/>
    </source>
</evidence>
<feature type="chain" id="PRO_5041346657" evidence="16">
    <location>
        <begin position="18"/>
        <end position="923"/>
    </location>
</feature>
<dbReference type="Pfam" id="PF02170">
    <property type="entry name" value="PAZ"/>
    <property type="match status" value="1"/>
</dbReference>
<dbReference type="InterPro" id="IPR001650">
    <property type="entry name" value="Helicase_C-like"/>
</dbReference>
<dbReference type="GO" id="GO:0003723">
    <property type="term" value="F:RNA binding"/>
    <property type="evidence" value="ECO:0007669"/>
    <property type="project" value="UniProtKB-UniRule"/>
</dbReference>
<evidence type="ECO:0000259" key="18">
    <source>
        <dbReference type="PROSITE" id="PS50142"/>
    </source>
</evidence>
<protein>
    <submittedName>
        <fullName evidence="22">Uncharacterized protein</fullName>
    </submittedName>
</protein>
<dbReference type="EMBL" id="JAHRHJ020000001">
    <property type="protein sequence ID" value="KAH9328957.1"/>
    <property type="molecule type" value="Genomic_DNA"/>
</dbReference>
<dbReference type="InterPro" id="IPR036389">
    <property type="entry name" value="RNase_III_sf"/>
</dbReference>
<organism evidence="22 23">
    <name type="scientific">Taxus chinensis</name>
    <name type="common">Chinese yew</name>
    <name type="synonym">Taxus wallichiana var. chinensis</name>
    <dbReference type="NCBI Taxonomy" id="29808"/>
    <lineage>
        <taxon>Eukaryota</taxon>
        <taxon>Viridiplantae</taxon>
        <taxon>Streptophyta</taxon>
        <taxon>Embryophyta</taxon>
        <taxon>Tracheophyta</taxon>
        <taxon>Spermatophyta</taxon>
        <taxon>Pinopsida</taxon>
        <taxon>Pinidae</taxon>
        <taxon>Conifers II</taxon>
        <taxon>Cupressales</taxon>
        <taxon>Taxaceae</taxon>
        <taxon>Taxus</taxon>
    </lineage>
</organism>
<dbReference type="PROSITE" id="PS51327">
    <property type="entry name" value="DICER_DSRBF"/>
    <property type="match status" value="1"/>
</dbReference>
<comment type="caution">
    <text evidence="22">The sequence shown here is derived from an EMBL/GenBank/DDBJ whole genome shotgun (WGS) entry which is preliminary data.</text>
</comment>
<evidence type="ECO:0000256" key="16">
    <source>
        <dbReference type="SAM" id="SignalP"/>
    </source>
</evidence>
<keyword evidence="16" id="KW-0732">Signal</keyword>
<dbReference type="PANTHER" id="PTHR14950:SF70">
    <property type="entry name" value="ENDORIBONUCLEASE DICER HOMOLOG 2"/>
    <property type="match status" value="1"/>
</dbReference>
<dbReference type="GO" id="GO:0046872">
    <property type="term" value="F:metal ion binding"/>
    <property type="evidence" value="ECO:0007669"/>
    <property type="project" value="UniProtKB-KW"/>
</dbReference>
<evidence type="ECO:0000256" key="5">
    <source>
        <dbReference type="ARBA" id="ARBA00022737"/>
    </source>
</evidence>
<evidence type="ECO:0000256" key="10">
    <source>
        <dbReference type="ARBA" id="ARBA00022840"/>
    </source>
</evidence>
<feature type="domain" description="DRBM" evidence="17">
    <location>
        <begin position="858"/>
        <end position="923"/>
    </location>
</feature>
<evidence type="ECO:0000256" key="14">
    <source>
        <dbReference type="ARBA" id="ARBA00035116"/>
    </source>
</evidence>
<dbReference type="SMART" id="SM00490">
    <property type="entry name" value="HELICc"/>
    <property type="match status" value="1"/>
</dbReference>
<dbReference type="InterPro" id="IPR000999">
    <property type="entry name" value="RNase_III_dom"/>
</dbReference>
<dbReference type="Gene3D" id="3.40.50.300">
    <property type="entry name" value="P-loop containing nucleotide triphosphate hydrolases"/>
    <property type="match status" value="1"/>
</dbReference>
<keyword evidence="8" id="KW-0378">Hydrolase</keyword>
<dbReference type="SMART" id="SM00535">
    <property type="entry name" value="RIBOc"/>
    <property type="match status" value="1"/>
</dbReference>
<keyword evidence="23" id="KW-1185">Reference proteome</keyword>
<dbReference type="GO" id="GO:0030422">
    <property type="term" value="P:siRNA processing"/>
    <property type="evidence" value="ECO:0007669"/>
    <property type="project" value="TreeGrafter"/>
</dbReference>